<reference evidence="2" key="1">
    <citation type="submission" date="2020-05" db="EMBL/GenBank/DDBJ databases">
        <authorList>
            <person name="Chiriac C."/>
            <person name="Salcher M."/>
            <person name="Ghai R."/>
            <person name="Kavagutti S V."/>
        </authorList>
    </citation>
    <scope>NUCLEOTIDE SEQUENCE</scope>
</reference>
<dbReference type="PANTHER" id="PTHR30399">
    <property type="entry name" value="UNCHARACTERIZED PROTEIN YGJP"/>
    <property type="match status" value="1"/>
</dbReference>
<gene>
    <name evidence="2" type="ORF">UFOPK2689_00202</name>
</gene>
<proteinExistence type="predicted"/>
<name>A0A6J6QYD4_9ZZZZ</name>
<feature type="domain" description="YgjP-like metallopeptidase" evidence="1">
    <location>
        <begin position="109"/>
        <end position="195"/>
    </location>
</feature>
<dbReference type="InterPro" id="IPR053136">
    <property type="entry name" value="UTP_pyrophosphatase-like"/>
</dbReference>
<dbReference type="InterPro" id="IPR002725">
    <property type="entry name" value="YgjP-like_metallopeptidase"/>
</dbReference>
<dbReference type="PANTHER" id="PTHR30399:SF1">
    <property type="entry name" value="UTP PYROPHOSPHATASE"/>
    <property type="match status" value="1"/>
</dbReference>
<accession>A0A6J6QYD4</accession>
<dbReference type="AlphaFoldDB" id="A0A6J6QYD4"/>
<protein>
    <submittedName>
        <fullName evidence="2">Unannotated protein</fullName>
    </submittedName>
</protein>
<dbReference type="Gene3D" id="3.30.2010.10">
    <property type="entry name" value="Metalloproteases ('zincins'), catalytic domain"/>
    <property type="match status" value="1"/>
</dbReference>
<sequence>MDNFLQEDLFADILPPVSSDSSLTRSPIPVSKPPSLKNNALAHLPEFRVIRSSRRKRSIQAFRTNGIIEIHIPAKVSRKQELELIPEMIALVLKREAKSRKSDEELVHMSAELLGAYLPEFTQRPASVAWKPMRERWGSCTTVDRTIRISSRLEAAPDYVIRFVLFHELIHLRIPGHGDDFYALLDRMPDKDRAESFLEGYEAGIAAHSLGEEITPL</sequence>
<dbReference type="EMBL" id="CAEZYL010000005">
    <property type="protein sequence ID" value="CAB4715766.1"/>
    <property type="molecule type" value="Genomic_DNA"/>
</dbReference>
<evidence type="ECO:0000259" key="1">
    <source>
        <dbReference type="Pfam" id="PF01863"/>
    </source>
</evidence>
<dbReference type="Pfam" id="PF01863">
    <property type="entry name" value="YgjP-like"/>
    <property type="match status" value="1"/>
</dbReference>
<organism evidence="2">
    <name type="scientific">freshwater metagenome</name>
    <dbReference type="NCBI Taxonomy" id="449393"/>
    <lineage>
        <taxon>unclassified sequences</taxon>
        <taxon>metagenomes</taxon>
        <taxon>ecological metagenomes</taxon>
    </lineage>
</organism>
<evidence type="ECO:0000313" key="2">
    <source>
        <dbReference type="EMBL" id="CAB4715766.1"/>
    </source>
</evidence>
<dbReference type="CDD" id="cd07344">
    <property type="entry name" value="M48_yhfN_like"/>
    <property type="match status" value="1"/>
</dbReference>